<keyword evidence="2" id="KW-1185">Reference proteome</keyword>
<dbReference type="Proteomes" id="UP000256971">
    <property type="component" value="Chromosome"/>
</dbReference>
<gene>
    <name evidence="1" type="ORF">DY252_20665</name>
</gene>
<evidence type="ECO:0000313" key="2">
    <source>
        <dbReference type="Proteomes" id="UP000256971"/>
    </source>
</evidence>
<dbReference type="EMBL" id="CP031555">
    <property type="protein sequence ID" value="AXO16379.1"/>
    <property type="molecule type" value="Genomic_DNA"/>
</dbReference>
<sequence length="108" mass="12088">MTGIIDKQIADIKGNRWPILPREDVQHHFHDGCGPPGCDHFTVFDKAIGQYGDIGELFTELIKFLPMDGCRFARQHIARRQQPCGGIDTDHGVGMLRSILQSCAGTRR</sequence>
<protein>
    <submittedName>
        <fullName evidence="1">Uncharacterized protein</fullName>
    </submittedName>
</protein>
<organism evidence="1 2">
    <name type="scientific">Thalassospira indica</name>
    <dbReference type="NCBI Taxonomy" id="1891279"/>
    <lineage>
        <taxon>Bacteria</taxon>
        <taxon>Pseudomonadati</taxon>
        <taxon>Pseudomonadota</taxon>
        <taxon>Alphaproteobacteria</taxon>
        <taxon>Rhodospirillales</taxon>
        <taxon>Thalassospiraceae</taxon>
        <taxon>Thalassospira</taxon>
    </lineage>
</organism>
<proteinExistence type="predicted"/>
<accession>A0ABN5NL06</accession>
<name>A0ABN5NL06_9PROT</name>
<evidence type="ECO:0000313" key="1">
    <source>
        <dbReference type="EMBL" id="AXO16379.1"/>
    </source>
</evidence>
<reference evidence="1 2" key="1">
    <citation type="submission" date="2018-08" db="EMBL/GenBank/DDBJ databases">
        <title>Complete genome sequence of type strain Thalassospira indica MCCC 1A01103T, isolated from isolated from deep seawater of the Indian Ocean.</title>
        <authorList>
            <person name="Liu Y."/>
        </authorList>
    </citation>
    <scope>NUCLEOTIDE SEQUENCE [LARGE SCALE GENOMIC DNA]</scope>
    <source>
        <strain evidence="1 2">PB8BT</strain>
    </source>
</reference>